<comment type="caution">
    <text evidence="2">The sequence shown here is derived from an EMBL/GenBank/DDBJ whole genome shotgun (WGS) entry which is preliminary data.</text>
</comment>
<reference evidence="2" key="1">
    <citation type="journal article" date="2020" name="G3 (Bethesda)">
        <title>High-Quality Assemblies for Three Invasive Social Wasps from the &lt;i&gt;Vespula&lt;/i&gt; Genus.</title>
        <authorList>
            <person name="Harrop T.W.R."/>
            <person name="Guhlin J."/>
            <person name="McLaughlin G.M."/>
            <person name="Permina E."/>
            <person name="Stockwell P."/>
            <person name="Gilligan J."/>
            <person name="Le Lec M.F."/>
            <person name="Gruber M.A.M."/>
            <person name="Quinn O."/>
            <person name="Lovegrove M."/>
            <person name="Duncan E.J."/>
            <person name="Remnant E.J."/>
            <person name="Van Eeckhoven J."/>
            <person name="Graham B."/>
            <person name="Knapp R.A."/>
            <person name="Langford K.W."/>
            <person name="Kronenberg Z."/>
            <person name="Press M.O."/>
            <person name="Eacker S.M."/>
            <person name="Wilson-Rankin E.E."/>
            <person name="Purcell J."/>
            <person name="Lester P.J."/>
            <person name="Dearden P.K."/>
        </authorList>
    </citation>
    <scope>NUCLEOTIDE SEQUENCE</scope>
    <source>
        <strain evidence="2">Marl-1</strain>
    </source>
</reference>
<evidence type="ECO:0000313" key="3">
    <source>
        <dbReference type="Proteomes" id="UP000614350"/>
    </source>
</evidence>
<dbReference type="EMBL" id="JACSEA010000021">
    <property type="protein sequence ID" value="KAF7380964.1"/>
    <property type="molecule type" value="Genomic_DNA"/>
</dbReference>
<dbReference type="AlphaFoldDB" id="A0A834J3B8"/>
<keyword evidence="3" id="KW-1185">Reference proteome</keyword>
<dbReference type="Proteomes" id="UP000614350">
    <property type="component" value="Unassembled WGS sequence"/>
</dbReference>
<organism evidence="2 3">
    <name type="scientific">Vespula vulgaris</name>
    <name type="common">Yellow jacket</name>
    <name type="synonym">Wasp</name>
    <dbReference type="NCBI Taxonomy" id="7454"/>
    <lineage>
        <taxon>Eukaryota</taxon>
        <taxon>Metazoa</taxon>
        <taxon>Ecdysozoa</taxon>
        <taxon>Arthropoda</taxon>
        <taxon>Hexapoda</taxon>
        <taxon>Insecta</taxon>
        <taxon>Pterygota</taxon>
        <taxon>Neoptera</taxon>
        <taxon>Endopterygota</taxon>
        <taxon>Hymenoptera</taxon>
        <taxon>Apocrita</taxon>
        <taxon>Aculeata</taxon>
        <taxon>Vespoidea</taxon>
        <taxon>Vespidae</taxon>
        <taxon>Vespinae</taxon>
        <taxon>Vespula</taxon>
    </lineage>
</organism>
<protein>
    <submittedName>
        <fullName evidence="2">Uncharacterized protein</fullName>
    </submittedName>
</protein>
<evidence type="ECO:0000256" key="1">
    <source>
        <dbReference type="SAM" id="MobiDB-lite"/>
    </source>
</evidence>
<feature type="region of interest" description="Disordered" evidence="1">
    <location>
        <begin position="21"/>
        <end position="73"/>
    </location>
</feature>
<sequence length="90" mass="10248">MTSEIIKCNKIVRRVSLGNDIVTTDDPAKGSHSSNRAIVPQGVPLRDDRQKVNLKHRTRAKSGRSRRHDASQKFRDARCYCRFYDSSNSS</sequence>
<gene>
    <name evidence="2" type="ORF">HZH66_014340</name>
</gene>
<name>A0A834J3B8_VESVU</name>
<accession>A0A834J3B8</accession>
<proteinExistence type="predicted"/>
<evidence type="ECO:0000313" key="2">
    <source>
        <dbReference type="EMBL" id="KAF7380964.1"/>
    </source>
</evidence>
<feature type="compositionally biased region" description="Basic residues" evidence="1">
    <location>
        <begin position="52"/>
        <end position="67"/>
    </location>
</feature>